<dbReference type="RefSeq" id="WP_344131409.1">
    <property type="nucleotide sequence ID" value="NZ_BAAALT010000083.1"/>
</dbReference>
<sequence>MATNRRLVLRAAVVLSVVVTGLVTASAHAETAPVPSELTTLTPKAPLAPPAERIVFVGRTGFLHLPGDAGTYVWTRYDTGASTDVDVLTGAPYASIRAAGPDSVSTHWELPQRPAPGAVTIVNLLDRSVRQFAAPDDWSEMAVFNANVLIGKIVDGQRLLRLVTLAEDGTIAASLDLPTMVASTSGLAPMKGDGSRVVIWHVEENVRQNRLIDMATGRIAELVNETGARTFTVSGDAILASGFTGLTSTTVRRYSFTSLMSGDASGISTTVSTGATTAATMVAAVGGHVLADLRDTSAVYNAPRPLVDYTATGHEVLLPSLAYLAGNLIQGPDNTALAVGGSGVDDWAVHRYAWQADGDAVVDTVVAPVREADTTAGLTLAHGVVRQVRSTWNADSTSRIYTITGMGLTALGGAGAEYSATLPASVSTCATDVRCVRMVGGDAGRAAYVGHKNTSPEVFMDGQRWVSVAAGSRIVDASHTHVVVDDPSSGQQRVYRYNTAVRTGDIQGAALWFDRLWTATATASQVAEVDLKTGTTLRTVTTAAPCRPTELQIAAGRWLYWSCGAEGPAGVYDVTTKASIAVPADPALVGDGYVVVRADGELRLIDIHEGAAAPAVKLADVAPGVPADDRNVTWTVDRFSGDVAYADADGRVHIIDPGVAPSAPVAIEAMPSLNIVHPKDANPWHVWATLSQPVKSWSLALVRKSTGVTVRTVTGGATRVQVDAAWDGRTAAGAIAPSGEYTWRLSVVGARSTDPVTISTATTHVYCGAQPFRSYDCLGTVSMLAVRSTGEAHWFGGLDNGSLKDWGYTESWPLGTFTAIVPFGDINGDGHNDVLARDSGGVLRAYLGRGYNNFSRDSVTNIRIGSGWNQYPALVAAGDLTGDGRDDLLARDAGGALWRYNGNGKGGFAARVKIGTGWNAYKRLVGAGDLTSDRHGDLLGIDASGVLWRYNGRGNGTFAARVRIGTGWGVYNALVGIGDLNLDGRNDLVARDASGNLWFYAGRGNGTFAAKVKKGTGFTAYKAIF</sequence>
<dbReference type="Pfam" id="PF13860">
    <property type="entry name" value="FlgD_ig"/>
    <property type="match status" value="1"/>
</dbReference>
<keyword evidence="1 2" id="KW-0732">Signal</keyword>
<dbReference type="InterPro" id="IPR025965">
    <property type="entry name" value="FlgD/Vpr_Ig-like"/>
</dbReference>
<dbReference type="EMBL" id="BAAALT010000083">
    <property type="protein sequence ID" value="GAA1806405.1"/>
    <property type="molecule type" value="Genomic_DNA"/>
</dbReference>
<evidence type="ECO:0000256" key="2">
    <source>
        <dbReference type="SAM" id="SignalP"/>
    </source>
</evidence>
<accession>A0ABN2M4M3</accession>
<dbReference type="SUPFAM" id="SSF63825">
    <property type="entry name" value="YWTD domain"/>
    <property type="match status" value="1"/>
</dbReference>
<dbReference type="PANTHER" id="PTHR44103">
    <property type="entry name" value="PROPROTEIN CONVERTASE P"/>
    <property type="match status" value="1"/>
</dbReference>
<evidence type="ECO:0000313" key="4">
    <source>
        <dbReference type="EMBL" id="GAA1806405.1"/>
    </source>
</evidence>
<organism evidence="4 5">
    <name type="scientific">Luedemannella flava</name>
    <dbReference type="NCBI Taxonomy" id="349316"/>
    <lineage>
        <taxon>Bacteria</taxon>
        <taxon>Bacillati</taxon>
        <taxon>Actinomycetota</taxon>
        <taxon>Actinomycetes</taxon>
        <taxon>Micromonosporales</taxon>
        <taxon>Micromonosporaceae</taxon>
        <taxon>Luedemannella</taxon>
    </lineage>
</organism>
<feature type="signal peptide" evidence="2">
    <location>
        <begin position="1"/>
        <end position="29"/>
    </location>
</feature>
<proteinExistence type="predicted"/>
<feature type="chain" id="PRO_5045626180" description="FlgD/Vpr Ig-like domain-containing protein" evidence="2">
    <location>
        <begin position="30"/>
        <end position="1025"/>
    </location>
</feature>
<dbReference type="PANTHER" id="PTHR44103:SF1">
    <property type="entry name" value="PROPROTEIN CONVERTASE P"/>
    <property type="match status" value="1"/>
</dbReference>
<reference evidence="5" key="1">
    <citation type="journal article" date="2019" name="Int. J. Syst. Evol. Microbiol.">
        <title>The Global Catalogue of Microorganisms (GCM) 10K type strain sequencing project: providing services to taxonomists for standard genome sequencing and annotation.</title>
        <authorList>
            <consortium name="The Broad Institute Genomics Platform"/>
            <consortium name="The Broad Institute Genome Sequencing Center for Infectious Disease"/>
            <person name="Wu L."/>
            <person name="Ma J."/>
        </authorList>
    </citation>
    <scope>NUCLEOTIDE SEQUENCE [LARGE SCALE GENOMIC DNA]</scope>
    <source>
        <strain evidence="5">JCM 13250</strain>
    </source>
</reference>
<dbReference type="InterPro" id="IPR013517">
    <property type="entry name" value="FG-GAP"/>
</dbReference>
<keyword evidence="5" id="KW-1185">Reference proteome</keyword>
<dbReference type="SUPFAM" id="SSF69318">
    <property type="entry name" value="Integrin alpha N-terminal domain"/>
    <property type="match status" value="1"/>
</dbReference>
<gene>
    <name evidence="4" type="ORF">GCM10009682_30420</name>
</gene>
<feature type="domain" description="FlgD/Vpr Ig-like" evidence="3">
    <location>
        <begin position="688"/>
        <end position="746"/>
    </location>
</feature>
<dbReference type="Pfam" id="PF13517">
    <property type="entry name" value="FG-GAP_3"/>
    <property type="match status" value="1"/>
</dbReference>
<evidence type="ECO:0000313" key="5">
    <source>
        <dbReference type="Proteomes" id="UP001500218"/>
    </source>
</evidence>
<protein>
    <recommendedName>
        <fullName evidence="3">FlgD/Vpr Ig-like domain-containing protein</fullName>
    </recommendedName>
</protein>
<dbReference type="Gene3D" id="2.115.10.10">
    <property type="entry name" value="Tachylectin 2"/>
    <property type="match status" value="1"/>
</dbReference>
<evidence type="ECO:0000256" key="1">
    <source>
        <dbReference type="ARBA" id="ARBA00022729"/>
    </source>
</evidence>
<dbReference type="Gene3D" id="2.60.40.4070">
    <property type="match status" value="1"/>
</dbReference>
<evidence type="ECO:0000259" key="3">
    <source>
        <dbReference type="Pfam" id="PF13860"/>
    </source>
</evidence>
<dbReference type="Proteomes" id="UP001500218">
    <property type="component" value="Unassembled WGS sequence"/>
</dbReference>
<name>A0ABN2M4M3_9ACTN</name>
<comment type="caution">
    <text evidence="4">The sequence shown here is derived from an EMBL/GenBank/DDBJ whole genome shotgun (WGS) entry which is preliminary data.</text>
</comment>
<dbReference type="InterPro" id="IPR028994">
    <property type="entry name" value="Integrin_alpha_N"/>
</dbReference>